<protein>
    <submittedName>
        <fullName evidence="1">Uncharacterized protein</fullName>
    </submittedName>
</protein>
<reference evidence="1 2" key="1">
    <citation type="submission" date="2019-01" db="EMBL/GenBank/DDBJ databases">
        <title>Coherence of Microcystis species and biogeography revealed through population genomics.</title>
        <authorList>
            <person name="Perez-Carrascal O.M."/>
            <person name="Terrat Y."/>
            <person name="Giani A."/>
            <person name="Fortin N."/>
            <person name="Tromas N."/>
            <person name="Shapiro B.J."/>
        </authorList>
    </citation>
    <scope>NUCLEOTIDE SEQUENCE [LARGE SCALE GENOMIC DNA]</scope>
    <source>
        <strain evidence="1">Ma_MB_S_20031200_S102</strain>
    </source>
</reference>
<accession>A0A552F054</accession>
<name>A0A552F054_MICAE</name>
<proteinExistence type="predicted"/>
<comment type="caution">
    <text evidence="1">The sequence shown here is derived from an EMBL/GenBank/DDBJ whole genome shotgun (WGS) entry which is preliminary data.</text>
</comment>
<dbReference type="Proteomes" id="UP000317708">
    <property type="component" value="Unassembled WGS sequence"/>
</dbReference>
<gene>
    <name evidence="1" type="ORF">EWV92_05595</name>
</gene>
<dbReference type="AlphaFoldDB" id="A0A552F054"/>
<dbReference type="EMBL" id="SFBI01000056">
    <property type="protein sequence ID" value="TRU40103.1"/>
    <property type="molecule type" value="Genomic_DNA"/>
</dbReference>
<organism evidence="1 2">
    <name type="scientific">Microcystis aeruginosa Ma_MB_S_20031200_S102</name>
    <dbReference type="NCBI Taxonomy" id="2486254"/>
    <lineage>
        <taxon>Bacteria</taxon>
        <taxon>Bacillati</taxon>
        <taxon>Cyanobacteriota</taxon>
        <taxon>Cyanophyceae</taxon>
        <taxon>Oscillatoriophycideae</taxon>
        <taxon>Chroococcales</taxon>
        <taxon>Microcystaceae</taxon>
        <taxon>Microcystis</taxon>
    </lineage>
</organism>
<sequence length="68" mass="8101">MALFEEKKSKSFSQQGFYTKSVEYRLVMRRGKSQRGINNQFLITRFSIRFIQQTLLKNTGRQFSSMLN</sequence>
<evidence type="ECO:0000313" key="1">
    <source>
        <dbReference type="EMBL" id="TRU40103.1"/>
    </source>
</evidence>
<evidence type="ECO:0000313" key="2">
    <source>
        <dbReference type="Proteomes" id="UP000317708"/>
    </source>
</evidence>